<dbReference type="PROSITE" id="PS51898">
    <property type="entry name" value="TYR_RECOMBINASE"/>
    <property type="match status" value="1"/>
</dbReference>
<dbReference type="InterPro" id="IPR002104">
    <property type="entry name" value="Integrase_catalytic"/>
</dbReference>
<dbReference type="PANTHER" id="PTHR30349">
    <property type="entry name" value="PHAGE INTEGRASE-RELATED"/>
    <property type="match status" value="1"/>
</dbReference>
<feature type="domain" description="Tyr recombinase" evidence="4">
    <location>
        <begin position="170"/>
        <end position="359"/>
    </location>
</feature>
<dbReference type="Gene3D" id="1.10.150.130">
    <property type="match status" value="1"/>
</dbReference>
<dbReference type="AlphaFoldDB" id="A0A0U2WTN5"/>
<dbReference type="GO" id="GO:0006310">
    <property type="term" value="P:DNA recombination"/>
    <property type="evidence" value="ECO:0007669"/>
    <property type="project" value="UniProtKB-KW"/>
</dbReference>
<dbReference type="Proteomes" id="UP000067523">
    <property type="component" value="Chromosome"/>
</dbReference>
<dbReference type="CDD" id="cd01189">
    <property type="entry name" value="INT_ICEBs1_C_like"/>
    <property type="match status" value="1"/>
</dbReference>
<keyword evidence="1" id="KW-0229">DNA integration</keyword>
<dbReference type="KEGG" id="erx:ATZ35_07200"/>
<evidence type="ECO:0000256" key="2">
    <source>
        <dbReference type="ARBA" id="ARBA00023125"/>
    </source>
</evidence>
<protein>
    <recommendedName>
        <fullName evidence="4">Tyr recombinase domain-containing protein</fullName>
    </recommendedName>
</protein>
<dbReference type="STRING" id="118060.ATZ35_07200"/>
<dbReference type="Pfam" id="PF14659">
    <property type="entry name" value="Phage_int_SAM_3"/>
    <property type="match status" value="1"/>
</dbReference>
<name>A0A0U2WTN5_9ENTE</name>
<dbReference type="PANTHER" id="PTHR30349:SF91">
    <property type="entry name" value="INTA PROTEIN"/>
    <property type="match status" value="1"/>
</dbReference>
<dbReference type="Gene3D" id="1.10.443.10">
    <property type="entry name" value="Intergrase catalytic core"/>
    <property type="match status" value="1"/>
</dbReference>
<dbReference type="InterPro" id="IPR013762">
    <property type="entry name" value="Integrase-like_cat_sf"/>
</dbReference>
<proteinExistence type="predicted"/>
<sequence length="364" mass="41804">MSRRGENIYKRKDGRWEGRYIKGRKLNGSIHYGYVYGKKYYDVKQKLTLIKSQLPYYQEQIIYSYSGTVQEWAAYWLETFVLPTVKLSTYVSYKSKLSVHVFPQLGEIKLTELKKEDVQTLSDQLEEKLSDASVHAVFRVFHTCLCAAQENELIPKNPVDTVRLPKMGKRVSKALTTGEQKRLKQVANSSTNGLAVLIALETGMRIGEISGLKWSDIDWERREVHVNRTLQRLTDNNGKSQIVEGLPKTRSSTRVIPLSKRLYHLLWKQKHSSKEAYILSNTEKSVEPRVVRYQFKQMSQEAGLSDVTFHTLRHTFATRCLEAGVNIATISALLGHRSIKMTLDVYTHSLLAQEREAIDQVSAF</sequence>
<reference evidence="6" key="1">
    <citation type="submission" date="2015-12" db="EMBL/GenBank/DDBJ databases">
        <authorList>
            <person name="Lauer A."/>
            <person name="Humrighouse B."/>
            <person name="Loparev V."/>
            <person name="Shewmaker P.L."/>
            <person name="Whitney A.M."/>
            <person name="McLaughlin R.W."/>
        </authorList>
    </citation>
    <scope>NUCLEOTIDE SEQUENCE [LARGE SCALE GENOMIC DNA]</scope>
    <source>
        <strain evidence="6">LMG 26678</strain>
    </source>
</reference>
<dbReference type="GO" id="GO:0015074">
    <property type="term" value="P:DNA integration"/>
    <property type="evidence" value="ECO:0007669"/>
    <property type="project" value="UniProtKB-KW"/>
</dbReference>
<dbReference type="GO" id="GO:0003677">
    <property type="term" value="F:DNA binding"/>
    <property type="evidence" value="ECO:0007669"/>
    <property type="project" value="UniProtKB-KW"/>
</dbReference>
<dbReference type="InterPro" id="IPR010998">
    <property type="entry name" value="Integrase_recombinase_N"/>
</dbReference>
<dbReference type="SUPFAM" id="SSF56349">
    <property type="entry name" value="DNA breaking-rejoining enzymes"/>
    <property type="match status" value="1"/>
</dbReference>
<dbReference type="Pfam" id="PF00589">
    <property type="entry name" value="Phage_integrase"/>
    <property type="match status" value="1"/>
</dbReference>
<evidence type="ECO:0000313" key="6">
    <source>
        <dbReference type="Proteomes" id="UP000067523"/>
    </source>
</evidence>
<dbReference type="EMBL" id="CP013655">
    <property type="protein sequence ID" value="ALS36953.1"/>
    <property type="molecule type" value="Genomic_DNA"/>
</dbReference>
<evidence type="ECO:0000259" key="4">
    <source>
        <dbReference type="PROSITE" id="PS51898"/>
    </source>
</evidence>
<keyword evidence="2" id="KW-0238">DNA-binding</keyword>
<dbReference type="RefSeq" id="WP_208930158.1">
    <property type="nucleotide sequence ID" value="NZ_CP013655.1"/>
</dbReference>
<accession>A0A0U2WTN5</accession>
<gene>
    <name evidence="5" type="ORF">ATZ35_07200</name>
</gene>
<dbReference type="InterPro" id="IPR004107">
    <property type="entry name" value="Integrase_SAM-like_N"/>
</dbReference>
<keyword evidence="6" id="KW-1185">Reference proteome</keyword>
<evidence type="ECO:0000256" key="3">
    <source>
        <dbReference type="ARBA" id="ARBA00023172"/>
    </source>
</evidence>
<keyword evidence="3" id="KW-0233">DNA recombination</keyword>
<dbReference type="InterPro" id="IPR011010">
    <property type="entry name" value="DNA_brk_join_enz"/>
</dbReference>
<evidence type="ECO:0000256" key="1">
    <source>
        <dbReference type="ARBA" id="ARBA00022908"/>
    </source>
</evidence>
<dbReference type="InterPro" id="IPR050090">
    <property type="entry name" value="Tyrosine_recombinase_XerCD"/>
</dbReference>
<organism evidence="5 6">
    <name type="scientific">Enterococcus rotai</name>
    <dbReference type="NCBI Taxonomy" id="118060"/>
    <lineage>
        <taxon>Bacteria</taxon>
        <taxon>Bacillati</taxon>
        <taxon>Bacillota</taxon>
        <taxon>Bacilli</taxon>
        <taxon>Lactobacillales</taxon>
        <taxon>Enterococcaceae</taxon>
        <taxon>Enterococcus</taxon>
    </lineage>
</organism>
<evidence type="ECO:0000313" key="5">
    <source>
        <dbReference type="EMBL" id="ALS36953.1"/>
    </source>
</evidence>